<keyword evidence="3" id="KW-1185">Reference proteome</keyword>
<protein>
    <recommendedName>
        <fullName evidence="4">DUF3108 domain-containing protein</fullName>
    </recommendedName>
</protein>
<evidence type="ECO:0000256" key="1">
    <source>
        <dbReference type="SAM" id="SignalP"/>
    </source>
</evidence>
<dbReference type="OrthoDB" id="5801444at2"/>
<dbReference type="AlphaFoldDB" id="A0A2N9YEL6"/>
<evidence type="ECO:0000313" key="3">
    <source>
        <dbReference type="Proteomes" id="UP000234271"/>
    </source>
</evidence>
<name>A0A2N9YEL6_9GAMM</name>
<organism evidence="2 3">
    <name type="scientific">Beggiatoa leptomitoformis</name>
    <dbReference type="NCBI Taxonomy" id="288004"/>
    <lineage>
        <taxon>Bacteria</taxon>
        <taxon>Pseudomonadati</taxon>
        <taxon>Pseudomonadota</taxon>
        <taxon>Gammaproteobacteria</taxon>
        <taxon>Thiotrichales</taxon>
        <taxon>Thiotrichaceae</taxon>
        <taxon>Beggiatoa</taxon>
    </lineage>
</organism>
<accession>A0A2N9YEL6</accession>
<evidence type="ECO:0000313" key="2">
    <source>
        <dbReference type="EMBL" id="AUI68886.1"/>
    </source>
</evidence>
<sequence>MRFFVLLISMCCGFSPIAHAETYSQANTLLFFTNHLQHTETPSSIAYTFSKKGTVEEGFTDTIQLKISQGTTGKNVHVDYFSQDRRQLFPDVNDAQGNPILLLFLQRSVQELQRLAPVGHWRYFQNQVKIALEESATVKEIQFNYHDKTLTGKEISFYPFKDNPKFTAYPDYQQTLYRLILSEQVTGGVYQLSWQVVGTASAPLLLETLTMD</sequence>
<proteinExistence type="predicted"/>
<gene>
    <name evidence="2" type="ORF">BLE401_09325</name>
</gene>
<feature type="signal peptide" evidence="1">
    <location>
        <begin position="1"/>
        <end position="20"/>
    </location>
</feature>
<evidence type="ECO:0008006" key="4">
    <source>
        <dbReference type="Google" id="ProtNLM"/>
    </source>
</evidence>
<feature type="chain" id="PRO_5014951809" description="DUF3108 domain-containing protein" evidence="1">
    <location>
        <begin position="21"/>
        <end position="212"/>
    </location>
</feature>
<dbReference type="EMBL" id="CP018889">
    <property type="protein sequence ID" value="AUI68886.1"/>
    <property type="molecule type" value="Genomic_DNA"/>
</dbReference>
<reference evidence="3" key="1">
    <citation type="submission" date="2016-12" db="EMBL/GenBank/DDBJ databases">
        <title>Complete Genome Sequence of Beggiatoa leptomitiformis D-401.</title>
        <authorList>
            <person name="Fomenkov A."/>
            <person name="Vincze T."/>
            <person name="Grabovich M."/>
            <person name="Anton B.P."/>
            <person name="Dubinina G."/>
            <person name="Orlova M."/>
            <person name="Belousova E."/>
            <person name="Roberts R.J."/>
        </authorList>
    </citation>
    <scope>NUCLEOTIDE SEQUENCE [LARGE SCALE GENOMIC DNA]</scope>
    <source>
        <strain evidence="3">D-401</strain>
    </source>
</reference>
<dbReference type="KEGG" id="blep:AL038_14935"/>
<dbReference type="Proteomes" id="UP000234271">
    <property type="component" value="Chromosome"/>
</dbReference>
<dbReference type="RefSeq" id="WP_062154147.1">
    <property type="nucleotide sequence ID" value="NZ_CP012373.2"/>
</dbReference>
<keyword evidence="1" id="KW-0732">Signal</keyword>
<dbReference type="STRING" id="288004.AL038_14935"/>